<comment type="cofactor">
    <cofactor evidence="1 7 9">
        <name>pyridoxal 5'-phosphate</name>
        <dbReference type="ChEBI" id="CHEBI:597326"/>
    </cofactor>
</comment>
<dbReference type="NCBIfam" id="TIGR02326">
    <property type="entry name" value="transamin_PhnW"/>
    <property type="match status" value="1"/>
</dbReference>
<keyword evidence="4 7" id="KW-0663">Pyridoxal phosphate</keyword>
<dbReference type="InterPro" id="IPR024169">
    <property type="entry name" value="SP_NH2Trfase/AEP_transaminase"/>
</dbReference>
<proteinExistence type="inferred from homology"/>
<dbReference type="Proteomes" id="UP000286947">
    <property type="component" value="Unassembled WGS sequence"/>
</dbReference>
<evidence type="ECO:0000256" key="1">
    <source>
        <dbReference type="ARBA" id="ARBA00001933"/>
    </source>
</evidence>
<feature type="modified residue" description="N6-(pyridoxal phosphate)lysine" evidence="7 9">
    <location>
        <position position="193"/>
    </location>
</feature>
<dbReference type="InterPro" id="IPR000192">
    <property type="entry name" value="Aminotrans_V_dom"/>
</dbReference>
<dbReference type="PANTHER" id="PTHR42778">
    <property type="entry name" value="2-AMINOETHYLPHOSPHONATE--PYRUVATE TRANSAMINASE"/>
    <property type="match status" value="1"/>
</dbReference>
<sequence length="369" mass="40702">MMDDSQILLTPGPLTTSLRTKQAMLKDWGSWDADFNALTATVCRQLLDIIHGQDDYVVVPLQGSGTFSVEAAIATVVPRQGHLLVLDNGAYCKRMAKLATMMGRRVSVLTQPENRPVSPEQLEQTLMQDDSITHVGLIHCETGTGVVNPLQQVSDICQRLGRRLIVDAMSSFAALPIDCRELVFDALISASGKCLEGVPGMGFVFIRQAILESCRDNSYSLVLDLYDQHVYMTRTGQWRFTPPTHVVAALAEALVQFEQEGGQPARLERYTQNFQCLLSAMTQMGLSTYLKPEDLSPIIVTFNSPEDDRFDFKVFYNKVKAQGFILYPGKLTEVETFRVGCIGAISSVQMQKAVNAVGSALKEMGVLHG</sequence>
<comment type="subunit">
    <text evidence="7">Homodimer.</text>
</comment>
<evidence type="ECO:0000313" key="12">
    <source>
        <dbReference type="Proteomes" id="UP000286947"/>
    </source>
</evidence>
<dbReference type="InterPro" id="IPR012703">
    <property type="entry name" value="NH2EtPonate_pyrv_transaminase"/>
</dbReference>
<dbReference type="GO" id="GO:0019700">
    <property type="term" value="P:organic phosphonate catabolic process"/>
    <property type="evidence" value="ECO:0007669"/>
    <property type="project" value="UniProtKB-UniRule"/>
</dbReference>
<dbReference type="PANTHER" id="PTHR42778:SF1">
    <property type="entry name" value="2-AMINOETHYLPHOSPHONATE--PYRUVATE TRANSAMINASE"/>
    <property type="match status" value="1"/>
</dbReference>
<evidence type="ECO:0000256" key="5">
    <source>
        <dbReference type="ARBA" id="ARBA00023317"/>
    </source>
</evidence>
<comment type="function">
    <text evidence="7">Involved in phosphonate degradation.</text>
</comment>
<dbReference type="GO" id="GO:0047304">
    <property type="term" value="F:2-aminoethylphosphonate-pyruvate transaminase activity"/>
    <property type="evidence" value="ECO:0007669"/>
    <property type="project" value="UniProtKB-UniRule"/>
</dbReference>
<dbReference type="EMBL" id="PQSP01000002">
    <property type="protein sequence ID" value="RUS67468.1"/>
    <property type="molecule type" value="Genomic_DNA"/>
</dbReference>
<dbReference type="OrthoDB" id="9766472at2"/>
<dbReference type="HAMAP" id="MF_01376">
    <property type="entry name" value="PhnW_aminotrans_5"/>
    <property type="match status" value="1"/>
</dbReference>
<dbReference type="InterPro" id="IPR015422">
    <property type="entry name" value="PyrdxlP-dep_Trfase_small"/>
</dbReference>
<evidence type="ECO:0000313" key="11">
    <source>
        <dbReference type="EMBL" id="RUS67468.1"/>
    </source>
</evidence>
<dbReference type="AlphaFoldDB" id="A0A433SFF7"/>
<evidence type="ECO:0000256" key="7">
    <source>
        <dbReference type="HAMAP-Rule" id="MF_01376"/>
    </source>
</evidence>
<protein>
    <recommendedName>
        <fullName evidence="7">2-aminoethylphosphonate--pyruvate transaminase</fullName>
        <ecNumber evidence="7">2.6.1.37</ecNumber>
    </recommendedName>
    <alternativeName>
        <fullName evidence="7">2-aminoethylphosphonate aminotransferase</fullName>
    </alternativeName>
    <alternativeName>
        <fullName evidence="7">AEP transaminase</fullName>
        <shortName evidence="7">AEPT</shortName>
    </alternativeName>
</protein>
<evidence type="ECO:0000259" key="10">
    <source>
        <dbReference type="Pfam" id="PF00266"/>
    </source>
</evidence>
<accession>A0A433SFF7</accession>
<reference evidence="11 12" key="1">
    <citation type="submission" date="2018-01" db="EMBL/GenBank/DDBJ databases">
        <title>Saezia sanguinis gen. nov., sp. nov., in the order Burkholderiales isolated from human blood.</title>
        <authorList>
            <person name="Medina-Pascual M.J."/>
            <person name="Valdezate S."/>
            <person name="Monzon S."/>
            <person name="Cuesta I."/>
            <person name="Carrasco G."/>
            <person name="Villalon P."/>
            <person name="Saez-Nieto J.A."/>
        </authorList>
    </citation>
    <scope>NUCLEOTIDE SEQUENCE [LARGE SCALE GENOMIC DNA]</scope>
    <source>
        <strain evidence="11 12">CNM695-12</strain>
    </source>
</reference>
<dbReference type="NCBIfam" id="NF010006">
    <property type="entry name" value="PRK13479.1"/>
    <property type="match status" value="1"/>
</dbReference>
<gene>
    <name evidence="7 11" type="primary">phnW</name>
    <name evidence="11" type="ORF">CUZ56_01415</name>
</gene>
<feature type="domain" description="Aminotransferase class V" evidence="10">
    <location>
        <begin position="43"/>
        <end position="306"/>
    </location>
</feature>
<evidence type="ECO:0000256" key="9">
    <source>
        <dbReference type="PIRSR" id="PIRSR000524-50"/>
    </source>
</evidence>
<dbReference type="Gene3D" id="3.40.640.10">
    <property type="entry name" value="Type I PLP-dependent aspartate aminotransferase-like (Major domain)"/>
    <property type="match status" value="1"/>
</dbReference>
<keyword evidence="5 7" id="KW-0670">Pyruvate</keyword>
<comment type="caution">
    <text evidence="11">The sequence shown here is derived from an EMBL/GenBank/DDBJ whole genome shotgun (WGS) entry which is preliminary data.</text>
</comment>
<comment type="similarity">
    <text evidence="7">Belongs to the class-V pyridoxal-phosphate-dependent aminotransferase family. PhnW subfamily.</text>
</comment>
<dbReference type="Gene3D" id="3.90.1150.10">
    <property type="entry name" value="Aspartate Aminotransferase, domain 1"/>
    <property type="match status" value="1"/>
</dbReference>
<organism evidence="11 12">
    <name type="scientific">Saezia sanguinis</name>
    <dbReference type="NCBI Taxonomy" id="1965230"/>
    <lineage>
        <taxon>Bacteria</taxon>
        <taxon>Pseudomonadati</taxon>
        <taxon>Pseudomonadota</taxon>
        <taxon>Betaproteobacteria</taxon>
        <taxon>Burkholderiales</taxon>
        <taxon>Saeziaceae</taxon>
        <taxon>Saezia</taxon>
    </lineage>
</organism>
<keyword evidence="12" id="KW-1185">Reference proteome</keyword>
<dbReference type="NCBIfam" id="TIGR03301">
    <property type="entry name" value="PhnW-AepZ"/>
    <property type="match status" value="1"/>
</dbReference>
<evidence type="ECO:0000256" key="4">
    <source>
        <dbReference type="ARBA" id="ARBA00022898"/>
    </source>
</evidence>
<dbReference type="PIRSF" id="PIRSF000524">
    <property type="entry name" value="SPT"/>
    <property type="match status" value="1"/>
</dbReference>
<evidence type="ECO:0000256" key="3">
    <source>
        <dbReference type="ARBA" id="ARBA00022679"/>
    </source>
</evidence>
<dbReference type="SUPFAM" id="SSF53383">
    <property type="entry name" value="PLP-dependent transferases"/>
    <property type="match status" value="1"/>
</dbReference>
<feature type="binding site" evidence="8">
    <location>
        <position position="338"/>
    </location>
    <ligand>
        <name>substrate</name>
    </ligand>
</feature>
<name>A0A433SFF7_9BURK</name>
<keyword evidence="3 7" id="KW-0808">Transferase</keyword>
<dbReference type="InterPro" id="IPR015421">
    <property type="entry name" value="PyrdxlP-dep_Trfase_major"/>
</dbReference>
<evidence type="ECO:0000256" key="8">
    <source>
        <dbReference type="PIRSR" id="PIRSR000524-1"/>
    </source>
</evidence>
<evidence type="ECO:0000256" key="2">
    <source>
        <dbReference type="ARBA" id="ARBA00022576"/>
    </source>
</evidence>
<dbReference type="Pfam" id="PF00266">
    <property type="entry name" value="Aminotran_5"/>
    <property type="match status" value="1"/>
</dbReference>
<comment type="catalytic activity">
    <reaction evidence="6 7">
        <text>(2-aminoethyl)phosphonate + pyruvate = phosphonoacetaldehyde + L-alanine</text>
        <dbReference type="Rhea" id="RHEA:17021"/>
        <dbReference type="ChEBI" id="CHEBI:15361"/>
        <dbReference type="ChEBI" id="CHEBI:57418"/>
        <dbReference type="ChEBI" id="CHEBI:57972"/>
        <dbReference type="ChEBI" id="CHEBI:58383"/>
        <dbReference type="EC" id="2.6.1.37"/>
    </reaction>
</comment>
<keyword evidence="2 7" id="KW-0032">Aminotransferase</keyword>
<dbReference type="InterPro" id="IPR015424">
    <property type="entry name" value="PyrdxlP-dep_Trfase"/>
</dbReference>
<dbReference type="EC" id="2.6.1.37" evidence="7"/>
<evidence type="ECO:0000256" key="6">
    <source>
        <dbReference type="ARBA" id="ARBA00049460"/>
    </source>
</evidence>